<evidence type="ECO:0000256" key="1">
    <source>
        <dbReference type="SAM" id="MobiDB-lite"/>
    </source>
</evidence>
<feature type="compositionally biased region" description="Basic and acidic residues" evidence="1">
    <location>
        <begin position="53"/>
        <end position="71"/>
    </location>
</feature>
<gene>
    <name evidence="2" type="ORF">CBR_g25930</name>
</gene>
<reference evidence="2 3" key="1">
    <citation type="journal article" date="2018" name="Cell">
        <title>The Chara Genome: Secondary Complexity and Implications for Plant Terrestrialization.</title>
        <authorList>
            <person name="Nishiyama T."/>
            <person name="Sakayama H."/>
            <person name="Vries J.D."/>
            <person name="Buschmann H."/>
            <person name="Saint-Marcoux D."/>
            <person name="Ullrich K.K."/>
            <person name="Haas F.B."/>
            <person name="Vanderstraeten L."/>
            <person name="Becker D."/>
            <person name="Lang D."/>
            <person name="Vosolsobe S."/>
            <person name="Rombauts S."/>
            <person name="Wilhelmsson P.K.I."/>
            <person name="Janitza P."/>
            <person name="Kern R."/>
            <person name="Heyl A."/>
            <person name="Rumpler F."/>
            <person name="Villalobos L.I.A.C."/>
            <person name="Clay J.M."/>
            <person name="Skokan R."/>
            <person name="Toyoda A."/>
            <person name="Suzuki Y."/>
            <person name="Kagoshima H."/>
            <person name="Schijlen E."/>
            <person name="Tajeshwar N."/>
            <person name="Catarino B."/>
            <person name="Hetherington A.J."/>
            <person name="Saltykova A."/>
            <person name="Bonnot C."/>
            <person name="Breuninger H."/>
            <person name="Symeonidi A."/>
            <person name="Radhakrishnan G.V."/>
            <person name="Van Nieuwerburgh F."/>
            <person name="Deforce D."/>
            <person name="Chang C."/>
            <person name="Karol K.G."/>
            <person name="Hedrich R."/>
            <person name="Ulvskov P."/>
            <person name="Glockner G."/>
            <person name="Delwiche C.F."/>
            <person name="Petrasek J."/>
            <person name="Van de Peer Y."/>
            <person name="Friml J."/>
            <person name="Beilby M."/>
            <person name="Dolan L."/>
            <person name="Kohara Y."/>
            <person name="Sugano S."/>
            <person name="Fujiyama A."/>
            <person name="Delaux P.-M."/>
            <person name="Quint M."/>
            <person name="TheiBen G."/>
            <person name="Hagemann M."/>
            <person name="Harholt J."/>
            <person name="Dunand C."/>
            <person name="Zachgo S."/>
            <person name="Langdale J."/>
            <person name="Maumus F."/>
            <person name="Straeten D.V.D."/>
            <person name="Gould S.B."/>
            <person name="Rensing S.A."/>
        </authorList>
    </citation>
    <scope>NUCLEOTIDE SEQUENCE [LARGE SCALE GENOMIC DNA]</scope>
    <source>
        <strain evidence="2 3">S276</strain>
    </source>
</reference>
<proteinExistence type="predicted"/>
<feature type="compositionally biased region" description="Acidic residues" evidence="1">
    <location>
        <begin position="291"/>
        <end position="315"/>
    </location>
</feature>
<comment type="caution">
    <text evidence="2">The sequence shown here is derived from an EMBL/GenBank/DDBJ whole genome shotgun (WGS) entry which is preliminary data.</text>
</comment>
<dbReference type="EMBL" id="BFEA01000284">
    <property type="protein sequence ID" value="GBG77997.1"/>
    <property type="molecule type" value="Genomic_DNA"/>
</dbReference>
<dbReference type="AlphaFoldDB" id="A0A388L6S3"/>
<feature type="region of interest" description="Disordered" evidence="1">
    <location>
        <begin position="15"/>
        <end position="94"/>
    </location>
</feature>
<sequence length="328" mass="36560">MDKVLQIIEQLTMKSADKKAVAAEKSDGGTKRSEGTSKEPKSKNPVTASELKSILDRALRTDSPSKKEAEKAQGMNMQAGSSGAGHKATEDEGKVEKMVSEVRRDVNDLKLLKYDLATIKGALQKINEPTWTCTPIVSSSVHPYQYPSTISGLSASVHINRSAPSCSRPSHSIPSRSRMGQPIPPHPKRGRTKMRRRTSAIKMKAKRSINFGHESLTDAQLLRLHHLKDLCKIHNIRYKDKPQAISDLRRVPGLIQDNRRDFNRDSDLETQIIPNPDNIRIENNIRNEASSYEETDEQEDNSESSDDDEDEDGDSSDMSSSKEDLSGR</sequence>
<feature type="compositionally biased region" description="Basic and acidic residues" evidence="1">
    <location>
        <begin position="15"/>
        <end position="42"/>
    </location>
</feature>
<keyword evidence="3" id="KW-1185">Reference proteome</keyword>
<feature type="region of interest" description="Disordered" evidence="1">
    <location>
        <begin position="279"/>
        <end position="328"/>
    </location>
</feature>
<feature type="compositionally biased region" description="Low complexity" evidence="1">
    <location>
        <begin position="164"/>
        <end position="178"/>
    </location>
</feature>
<dbReference type="Proteomes" id="UP000265515">
    <property type="component" value="Unassembled WGS sequence"/>
</dbReference>
<name>A0A388L6S3_CHABU</name>
<feature type="region of interest" description="Disordered" evidence="1">
    <location>
        <begin position="161"/>
        <end position="197"/>
    </location>
</feature>
<dbReference type="Gramene" id="GBG77997">
    <property type="protein sequence ID" value="GBG77997"/>
    <property type="gene ID" value="CBR_g25930"/>
</dbReference>
<organism evidence="2 3">
    <name type="scientific">Chara braunii</name>
    <name type="common">Braun's stonewort</name>
    <dbReference type="NCBI Taxonomy" id="69332"/>
    <lineage>
        <taxon>Eukaryota</taxon>
        <taxon>Viridiplantae</taxon>
        <taxon>Streptophyta</taxon>
        <taxon>Charophyceae</taxon>
        <taxon>Charales</taxon>
        <taxon>Characeae</taxon>
        <taxon>Chara</taxon>
    </lineage>
</organism>
<accession>A0A388L6S3</accession>
<evidence type="ECO:0000313" key="2">
    <source>
        <dbReference type="EMBL" id="GBG77997.1"/>
    </source>
</evidence>
<feature type="compositionally biased region" description="Basic residues" evidence="1">
    <location>
        <begin position="186"/>
        <end position="197"/>
    </location>
</feature>
<evidence type="ECO:0000313" key="3">
    <source>
        <dbReference type="Proteomes" id="UP000265515"/>
    </source>
</evidence>
<protein>
    <submittedName>
        <fullName evidence="2">Uncharacterized protein</fullName>
    </submittedName>
</protein>